<evidence type="ECO:0000256" key="1">
    <source>
        <dbReference type="ARBA" id="ARBA00005091"/>
    </source>
</evidence>
<dbReference type="GO" id="GO:0000107">
    <property type="term" value="F:imidazoleglycerol-phosphate synthase activity"/>
    <property type="evidence" value="ECO:0007669"/>
    <property type="project" value="RHEA"/>
</dbReference>
<dbReference type="InterPro" id="IPR029062">
    <property type="entry name" value="Class_I_gatase-like"/>
</dbReference>
<dbReference type="InterPro" id="IPR010139">
    <property type="entry name" value="Imidazole-glycPsynth_HisH"/>
</dbReference>
<evidence type="ECO:0000256" key="4">
    <source>
        <dbReference type="ARBA" id="ARBA00022801"/>
    </source>
</evidence>
<dbReference type="EMBL" id="UOEK01000294">
    <property type="protein sequence ID" value="VAW04668.1"/>
    <property type="molecule type" value="Genomic_DNA"/>
</dbReference>
<feature type="domain" description="Glutamine amidotransferase" evidence="10">
    <location>
        <begin position="6"/>
        <end position="194"/>
    </location>
</feature>
<dbReference type="PIRSF" id="PIRSF000495">
    <property type="entry name" value="Amidotransf_hisH"/>
    <property type="match status" value="1"/>
</dbReference>
<keyword evidence="4" id="KW-0378">Hydrolase</keyword>
<dbReference type="PANTHER" id="PTHR42701:SF1">
    <property type="entry name" value="IMIDAZOLE GLYCEROL PHOSPHATE SYNTHASE SUBUNIT HISH"/>
    <property type="match status" value="1"/>
</dbReference>
<keyword evidence="11" id="KW-0808">Transferase</keyword>
<comment type="pathway">
    <text evidence="1">Amino-acid biosynthesis; L-histidine biosynthesis; L-histidine from 5-phospho-alpha-D-ribose 1-diphosphate: step 5/9.</text>
</comment>
<evidence type="ECO:0000259" key="10">
    <source>
        <dbReference type="Pfam" id="PF00117"/>
    </source>
</evidence>
<comment type="catalytic activity">
    <reaction evidence="9">
        <text>L-glutamine + H2O = L-glutamate + NH4(+)</text>
        <dbReference type="Rhea" id="RHEA:15889"/>
        <dbReference type="ChEBI" id="CHEBI:15377"/>
        <dbReference type="ChEBI" id="CHEBI:28938"/>
        <dbReference type="ChEBI" id="CHEBI:29985"/>
        <dbReference type="ChEBI" id="CHEBI:58359"/>
        <dbReference type="EC" id="3.5.1.2"/>
    </reaction>
</comment>
<evidence type="ECO:0000256" key="7">
    <source>
        <dbReference type="ARBA" id="ARBA00023239"/>
    </source>
</evidence>
<keyword evidence="11" id="KW-0328">Glycosyltransferase</keyword>
<keyword evidence="5" id="KW-0315">Glutamine amidotransferase</keyword>
<dbReference type="PRINTS" id="PR00097">
    <property type="entry name" value="ANTSNTHASEII"/>
</dbReference>
<name>A0A3B0SH46_9ZZZZ</name>
<evidence type="ECO:0000256" key="9">
    <source>
        <dbReference type="ARBA" id="ARBA00049534"/>
    </source>
</evidence>
<reference evidence="11" key="1">
    <citation type="submission" date="2018-06" db="EMBL/GenBank/DDBJ databases">
        <authorList>
            <person name="Zhirakovskaya E."/>
        </authorList>
    </citation>
    <scope>NUCLEOTIDE SEQUENCE</scope>
</reference>
<dbReference type="GO" id="GO:0016829">
    <property type="term" value="F:lyase activity"/>
    <property type="evidence" value="ECO:0007669"/>
    <property type="project" value="UniProtKB-KW"/>
</dbReference>
<dbReference type="GO" id="GO:0004359">
    <property type="term" value="F:glutaminase activity"/>
    <property type="evidence" value="ECO:0007669"/>
    <property type="project" value="UniProtKB-EC"/>
</dbReference>
<dbReference type="HAMAP" id="MF_00278">
    <property type="entry name" value="HisH"/>
    <property type="match status" value="1"/>
</dbReference>
<keyword evidence="6" id="KW-0368">Histidine biosynthesis</keyword>
<evidence type="ECO:0000256" key="3">
    <source>
        <dbReference type="ARBA" id="ARBA00022605"/>
    </source>
</evidence>
<comment type="subunit">
    <text evidence="2">Heterodimer of HisH and HisF.</text>
</comment>
<dbReference type="PROSITE" id="PS51273">
    <property type="entry name" value="GATASE_TYPE_1"/>
    <property type="match status" value="1"/>
</dbReference>
<dbReference type="CDD" id="cd01748">
    <property type="entry name" value="GATase1_IGP_Synthase"/>
    <property type="match status" value="1"/>
</dbReference>
<accession>A0A3B0SH46</accession>
<keyword evidence="7" id="KW-0456">Lyase</keyword>
<dbReference type="InterPro" id="IPR017926">
    <property type="entry name" value="GATASE"/>
</dbReference>
<evidence type="ECO:0000256" key="2">
    <source>
        <dbReference type="ARBA" id="ARBA00011152"/>
    </source>
</evidence>
<dbReference type="SUPFAM" id="SSF52317">
    <property type="entry name" value="Class I glutamine amidotransferase-like"/>
    <property type="match status" value="1"/>
</dbReference>
<protein>
    <submittedName>
        <fullName evidence="11">Imidazole glycerol phosphate synthase amidotransferase subunit</fullName>
        <ecNumber evidence="11">2.4.2.-</ecNumber>
    </submittedName>
</protein>
<sequence>MTSIAVIDHGAGNLVSITQALARVGATPFIVATPSEAAIASALVLPGVGTTGAAMATLNDTGWTAELRSTERPILGICVGMQLFADWSEEDQTDTLGLVPGVVEPIRAAPQLPHMGWNDIAPTDDPLFAGVPTGSLMYFVHSFVVAPTDTATVIATTEYGTVFPSALRRNNVVGVQFHPERSGSAGAILLDNFVRAVAKGANRAA</sequence>
<dbReference type="AlphaFoldDB" id="A0A3B0SH46"/>
<organism evidence="11">
    <name type="scientific">hydrothermal vent metagenome</name>
    <dbReference type="NCBI Taxonomy" id="652676"/>
    <lineage>
        <taxon>unclassified sequences</taxon>
        <taxon>metagenomes</taxon>
        <taxon>ecological metagenomes</taxon>
    </lineage>
</organism>
<dbReference type="Pfam" id="PF00117">
    <property type="entry name" value="GATase"/>
    <property type="match status" value="1"/>
</dbReference>
<dbReference type="GO" id="GO:0000105">
    <property type="term" value="P:L-histidine biosynthetic process"/>
    <property type="evidence" value="ECO:0007669"/>
    <property type="project" value="UniProtKB-UniPathway"/>
</dbReference>
<evidence type="ECO:0000256" key="6">
    <source>
        <dbReference type="ARBA" id="ARBA00023102"/>
    </source>
</evidence>
<dbReference type="NCBIfam" id="TIGR01855">
    <property type="entry name" value="IMP_synth_hisH"/>
    <property type="match status" value="1"/>
</dbReference>
<dbReference type="PANTHER" id="PTHR42701">
    <property type="entry name" value="IMIDAZOLE GLYCEROL PHOSPHATE SYNTHASE SUBUNIT HISH"/>
    <property type="match status" value="1"/>
</dbReference>
<evidence type="ECO:0000256" key="8">
    <source>
        <dbReference type="ARBA" id="ARBA00047838"/>
    </source>
</evidence>
<dbReference type="Gene3D" id="3.40.50.880">
    <property type="match status" value="1"/>
</dbReference>
<comment type="catalytic activity">
    <reaction evidence="8">
        <text>5-[(5-phospho-1-deoxy-D-ribulos-1-ylimino)methylamino]-1-(5-phospho-beta-D-ribosyl)imidazole-4-carboxamide + L-glutamine = D-erythro-1-(imidazol-4-yl)glycerol 3-phosphate + 5-amino-1-(5-phospho-beta-D-ribosyl)imidazole-4-carboxamide + L-glutamate + H(+)</text>
        <dbReference type="Rhea" id="RHEA:24793"/>
        <dbReference type="ChEBI" id="CHEBI:15378"/>
        <dbReference type="ChEBI" id="CHEBI:29985"/>
        <dbReference type="ChEBI" id="CHEBI:58278"/>
        <dbReference type="ChEBI" id="CHEBI:58359"/>
        <dbReference type="ChEBI" id="CHEBI:58475"/>
        <dbReference type="ChEBI" id="CHEBI:58525"/>
        <dbReference type="EC" id="4.3.2.10"/>
    </reaction>
</comment>
<proteinExistence type="inferred from homology"/>
<evidence type="ECO:0000256" key="5">
    <source>
        <dbReference type="ARBA" id="ARBA00022962"/>
    </source>
</evidence>
<dbReference type="UniPathway" id="UPA00031">
    <property type="reaction ID" value="UER00010"/>
</dbReference>
<dbReference type="EC" id="2.4.2.-" evidence="11"/>
<gene>
    <name evidence="11" type="ORF">MNBD_ACTINO02-3290</name>
</gene>
<evidence type="ECO:0000313" key="11">
    <source>
        <dbReference type="EMBL" id="VAW04668.1"/>
    </source>
</evidence>
<keyword evidence="3" id="KW-0028">Amino-acid biosynthesis</keyword>